<dbReference type="RefSeq" id="WP_045526939.1">
    <property type="nucleotide sequence ID" value="NZ_CP011043.1"/>
</dbReference>
<feature type="transmembrane region" description="Helical" evidence="2">
    <location>
        <begin position="188"/>
        <end position="212"/>
    </location>
</feature>
<sequence length="257" mass="27346">MFEPQMDDDAATKPIAEDGSGGVTAPPAPTHPFRLLPDETVLGTYPVARRTRPLGRLVSYLFVTDSRVIYSAEAKTVTSSSTYSREYKIDKVDGIEVGRDTGYDALGVAALAGTAINLLVSLIAWLVLVGADSSSLDGLAWLFGVGTFFAVVLGVIGFFVLRSRAAVLGVITGSQRQEITTRHDVAKILFVLVLFVALGVIALLGAALWVLLRELGIVSASDAGLYIRTDDLDRISYEAGALILDAQARGKLAGTWD</sequence>
<evidence type="ECO:0000256" key="2">
    <source>
        <dbReference type="SAM" id="Phobius"/>
    </source>
</evidence>
<dbReference type="HOGENOM" id="CLU_1080529_0_0_11"/>
<reference evidence="3 5" key="1">
    <citation type="journal article" date="2015" name="Genome Announc.">
        <title>Complete Genome Sequence of Clavibacter michiganensis subsp. insidiosus R1-1 Using PacBio Single-Molecule Real-Time Technology.</title>
        <authorList>
            <person name="Lu Y."/>
            <person name="Samac D.A."/>
            <person name="Glazebrook J."/>
            <person name="Ishimaru C.A."/>
        </authorList>
    </citation>
    <scope>NUCLEOTIDE SEQUENCE [LARGE SCALE GENOMIC DNA]</scope>
    <source>
        <strain evidence="3 5">R1-1</strain>
    </source>
</reference>
<dbReference type="OrthoDB" id="5119033at2"/>
<evidence type="ECO:0000256" key="1">
    <source>
        <dbReference type="SAM" id="MobiDB-lite"/>
    </source>
</evidence>
<evidence type="ECO:0000313" key="6">
    <source>
        <dbReference type="Proteomes" id="UP000266634"/>
    </source>
</evidence>
<dbReference type="EMBL" id="CP011043">
    <property type="protein sequence ID" value="AJW78343.1"/>
    <property type="molecule type" value="Genomic_DNA"/>
</dbReference>
<proteinExistence type="predicted"/>
<keyword evidence="2" id="KW-0812">Transmembrane</keyword>
<evidence type="ECO:0000313" key="5">
    <source>
        <dbReference type="Proteomes" id="UP000032604"/>
    </source>
</evidence>
<dbReference type="PATRIC" id="fig|33014.5.peg.771"/>
<evidence type="ECO:0000313" key="4">
    <source>
        <dbReference type="EMBL" id="RIJ43578.1"/>
    </source>
</evidence>
<accession>A0A0D5CFB3</accession>
<name>A0A0D5CFB3_9MICO</name>
<dbReference type="EMBL" id="QWEA01000166">
    <property type="protein sequence ID" value="RIJ43578.1"/>
    <property type="molecule type" value="Genomic_DNA"/>
</dbReference>
<reference evidence="4 6" key="2">
    <citation type="submission" date="2018-08" db="EMBL/GenBank/DDBJ databases">
        <title>Genome Sequence of Clavibacter michiganensis Subspecies type strains, and the Atypical Peach-Colored Strains Isolated from Tomato.</title>
        <authorList>
            <person name="Osdaghi E."/>
            <person name="Portier P."/>
            <person name="Briand M."/>
            <person name="Jacques M.-A."/>
        </authorList>
    </citation>
    <scope>NUCLEOTIDE SEQUENCE [LARGE SCALE GENOMIC DNA]</scope>
    <source>
        <strain evidence="4 6">CFBP 6488</strain>
    </source>
</reference>
<protein>
    <submittedName>
        <fullName evidence="3">Uncharacterized protein</fullName>
    </submittedName>
</protein>
<dbReference type="AlphaFoldDB" id="A0A0D5CFB3"/>
<dbReference type="Proteomes" id="UP000266634">
    <property type="component" value="Unassembled WGS sequence"/>
</dbReference>
<keyword evidence="2" id="KW-1133">Transmembrane helix</keyword>
<feature type="transmembrane region" description="Helical" evidence="2">
    <location>
        <begin position="105"/>
        <end position="128"/>
    </location>
</feature>
<dbReference type="KEGG" id="cmh:VO01_03670"/>
<feature type="transmembrane region" description="Helical" evidence="2">
    <location>
        <begin position="140"/>
        <end position="161"/>
    </location>
</feature>
<feature type="region of interest" description="Disordered" evidence="1">
    <location>
        <begin position="1"/>
        <end position="31"/>
    </location>
</feature>
<organism evidence="3 5">
    <name type="scientific">Clavibacter michiganensis subsp. insidiosus</name>
    <dbReference type="NCBI Taxonomy" id="33014"/>
    <lineage>
        <taxon>Bacteria</taxon>
        <taxon>Bacillati</taxon>
        <taxon>Actinomycetota</taxon>
        <taxon>Actinomycetes</taxon>
        <taxon>Micrococcales</taxon>
        <taxon>Microbacteriaceae</taxon>
        <taxon>Clavibacter</taxon>
    </lineage>
</organism>
<keyword evidence="2" id="KW-0472">Membrane</keyword>
<dbReference type="Proteomes" id="UP000032604">
    <property type="component" value="Chromosome"/>
</dbReference>
<evidence type="ECO:0000313" key="3">
    <source>
        <dbReference type="EMBL" id="AJW78343.1"/>
    </source>
</evidence>
<gene>
    <name evidence="4" type="ORF">DZF93_06025</name>
    <name evidence="3" type="ORF">VO01_03670</name>
</gene>